<evidence type="ECO:0000256" key="3">
    <source>
        <dbReference type="ARBA" id="ARBA00022801"/>
    </source>
</evidence>
<dbReference type="PANTHER" id="PTHR24139:SF34">
    <property type="entry name" value="85_88 KDA CALCIUM-INDEPENDENT PHOSPHOLIPASE A2"/>
    <property type="match status" value="1"/>
</dbReference>
<feature type="repeat" description="ANK" evidence="7">
    <location>
        <begin position="91"/>
        <end position="123"/>
    </location>
</feature>
<feature type="short sequence motif" description="DGA/G" evidence="8">
    <location>
        <begin position="399"/>
        <end position="401"/>
    </location>
</feature>
<dbReference type="InterPro" id="IPR002641">
    <property type="entry name" value="PNPLA_dom"/>
</dbReference>
<feature type="non-terminal residue" evidence="10">
    <location>
        <position position="559"/>
    </location>
</feature>
<keyword evidence="4 7" id="KW-0040">ANK repeat</keyword>
<feature type="short sequence motif" description="GXGXXG" evidence="8">
    <location>
        <begin position="229"/>
        <end position="234"/>
    </location>
</feature>
<evidence type="ECO:0000259" key="9">
    <source>
        <dbReference type="PROSITE" id="PS51635"/>
    </source>
</evidence>
<dbReference type="GO" id="GO:0016042">
    <property type="term" value="P:lipid catabolic process"/>
    <property type="evidence" value="ECO:0007669"/>
    <property type="project" value="UniProtKB-UniRule"/>
</dbReference>
<dbReference type="GO" id="GO:0052816">
    <property type="term" value="F:long-chain fatty acyl-CoA hydrolase activity"/>
    <property type="evidence" value="ECO:0007669"/>
    <property type="project" value="TreeGrafter"/>
</dbReference>
<dbReference type="OrthoDB" id="10021675at2759"/>
<feature type="active site" description="Proton acceptor" evidence="8">
    <location>
        <position position="399"/>
    </location>
</feature>
<dbReference type="GO" id="GO:0047499">
    <property type="term" value="F:calcium-independent phospholipase A2 activity"/>
    <property type="evidence" value="ECO:0007669"/>
    <property type="project" value="InterPro"/>
</dbReference>
<feature type="non-terminal residue" evidence="10">
    <location>
        <position position="1"/>
    </location>
</feature>
<organism evidence="10">
    <name type="scientific">Lepeophtheirus salmonis</name>
    <name type="common">Salmon louse</name>
    <name type="synonym">Caligus salmonis</name>
    <dbReference type="NCBI Taxonomy" id="72036"/>
    <lineage>
        <taxon>Eukaryota</taxon>
        <taxon>Metazoa</taxon>
        <taxon>Ecdysozoa</taxon>
        <taxon>Arthropoda</taxon>
        <taxon>Crustacea</taxon>
        <taxon>Multicrustacea</taxon>
        <taxon>Hexanauplia</taxon>
        <taxon>Copepoda</taxon>
        <taxon>Siphonostomatoida</taxon>
        <taxon>Caligidae</taxon>
        <taxon>Lepeophtheirus</taxon>
    </lineage>
</organism>
<keyword evidence="8" id="KW-0442">Lipid degradation</keyword>
<evidence type="ECO:0000256" key="2">
    <source>
        <dbReference type="ARBA" id="ARBA00022737"/>
    </source>
</evidence>
<keyword evidence="2" id="KW-0677">Repeat</keyword>
<dbReference type="Pfam" id="PF12796">
    <property type="entry name" value="Ank_2"/>
    <property type="match status" value="1"/>
</dbReference>
<dbReference type="SUPFAM" id="SSF52151">
    <property type="entry name" value="FabD/lysophospholipase-like"/>
    <property type="match status" value="1"/>
</dbReference>
<accession>A0A0K2TF29</accession>
<evidence type="ECO:0000256" key="7">
    <source>
        <dbReference type="PROSITE-ProRule" id="PRU00023"/>
    </source>
</evidence>
<dbReference type="AlphaFoldDB" id="A0A0K2TF29"/>
<dbReference type="InterPro" id="IPR016035">
    <property type="entry name" value="Acyl_Trfase/lysoPLipase"/>
</dbReference>
<dbReference type="SMART" id="SM00248">
    <property type="entry name" value="ANK"/>
    <property type="match status" value="3"/>
</dbReference>
<feature type="active site" description="Nucleophile" evidence="8">
    <location>
        <position position="263"/>
    </location>
</feature>
<dbReference type="Gene3D" id="3.40.1090.10">
    <property type="entry name" value="Cytosolic phospholipase A2 catalytic domain"/>
    <property type="match status" value="1"/>
</dbReference>
<evidence type="ECO:0000256" key="8">
    <source>
        <dbReference type="PROSITE-ProRule" id="PRU01161"/>
    </source>
</evidence>
<evidence type="ECO:0000256" key="5">
    <source>
        <dbReference type="ARBA" id="ARBA00023098"/>
    </source>
</evidence>
<dbReference type="Gene3D" id="1.25.40.20">
    <property type="entry name" value="Ankyrin repeat-containing domain"/>
    <property type="match status" value="1"/>
</dbReference>
<dbReference type="PROSITE" id="PS50088">
    <property type="entry name" value="ANK_REPEAT"/>
    <property type="match status" value="2"/>
</dbReference>
<evidence type="ECO:0000313" key="10">
    <source>
        <dbReference type="EMBL" id="CDW24629.1"/>
    </source>
</evidence>
<protein>
    <recommendedName>
        <fullName evidence="1">phospholipase A2</fullName>
        <ecNumber evidence="1">3.1.1.4</ecNumber>
    </recommendedName>
</protein>
<feature type="domain" description="PNPLA" evidence="9">
    <location>
        <begin position="225"/>
        <end position="412"/>
    </location>
</feature>
<keyword evidence="5 8" id="KW-0443">Lipid metabolism</keyword>
<evidence type="ECO:0000256" key="1">
    <source>
        <dbReference type="ARBA" id="ARBA00013278"/>
    </source>
</evidence>
<proteinExistence type="predicted"/>
<name>A0A0K2TF29_LEPSM</name>
<sequence length="559" mass="62253">KVLSFQRYQSSAFNQHICSVNTKDIKNGGTPLHWATSSEIIEALTDAGCIIDAKNFNGKTALHIMIQKKRLDCALALIVRNASIDMADDEFGNTPLHDAVEVGHVQIIKALLVFNADPLAQNKQGLTPWKLALNKYHNASMVESLSQTRMVVLYTLHAVGASQNFLSIPDAERKTYETEFAILELTTKCKNLRPRTHFDTFLNSAVGLGASCTSSNEFSFNGRLLSLDGGGIKGLVLTTILKYMEKRYETPILHCFDWIAGTSTGGILALALLSGKTVDECQMLYFRLKDKVFGGEASRPYNSAPFDKLLQQEFGNESLMKHLPPNPKVMVTATLADRCPPDLMLFRNYKSAQDKMNIPDYDNPELDSRYSSNERRIWKAARASGAAPSFFRPEECFVDGGILSNNPSIDLLTEITEYNVVCRFLNKEAEVCIPKVLVSLGTGLPPVKRTKVVDIFRPNNATETFKLFLGWDGMGKLMLDSILDTDGRIVDRTRSWCLSSGIKYHRISPLLLEDVELDATDDKILVELMWSVLAFCVAKDEDIMSLAPFLVEGFVHKSP</sequence>
<dbReference type="Pfam" id="PF01734">
    <property type="entry name" value="Patatin"/>
    <property type="match status" value="1"/>
</dbReference>
<dbReference type="PROSITE" id="PS51635">
    <property type="entry name" value="PNPLA"/>
    <property type="match status" value="1"/>
</dbReference>
<feature type="repeat" description="ANK" evidence="7">
    <location>
        <begin position="57"/>
        <end position="89"/>
    </location>
</feature>
<feature type="short sequence motif" description="GXSXG" evidence="8">
    <location>
        <begin position="261"/>
        <end position="265"/>
    </location>
</feature>
<dbReference type="EC" id="3.1.1.4" evidence="1"/>
<comment type="catalytic activity">
    <reaction evidence="6">
        <text>a 1,2-diacyl-sn-glycero-3-phosphocholine + H2O = a 1-acyl-sn-glycero-3-phosphocholine + a fatty acid + H(+)</text>
        <dbReference type="Rhea" id="RHEA:15801"/>
        <dbReference type="ChEBI" id="CHEBI:15377"/>
        <dbReference type="ChEBI" id="CHEBI:15378"/>
        <dbReference type="ChEBI" id="CHEBI:28868"/>
        <dbReference type="ChEBI" id="CHEBI:57643"/>
        <dbReference type="ChEBI" id="CHEBI:58168"/>
        <dbReference type="EC" id="3.1.1.4"/>
    </reaction>
    <physiologicalReaction direction="left-to-right" evidence="6">
        <dbReference type="Rhea" id="RHEA:15802"/>
    </physiologicalReaction>
</comment>
<dbReference type="InterPro" id="IPR047148">
    <property type="entry name" value="PLPL9"/>
</dbReference>
<dbReference type="PROSITE" id="PS50297">
    <property type="entry name" value="ANK_REP_REGION"/>
    <property type="match status" value="1"/>
</dbReference>
<dbReference type="InterPro" id="IPR036770">
    <property type="entry name" value="Ankyrin_rpt-contain_sf"/>
</dbReference>
<keyword evidence="3 8" id="KW-0378">Hydrolase</keyword>
<dbReference type="GO" id="GO:2000304">
    <property type="term" value="P:positive regulation of ceramide biosynthetic process"/>
    <property type="evidence" value="ECO:0007669"/>
    <property type="project" value="TreeGrafter"/>
</dbReference>
<dbReference type="InterPro" id="IPR002110">
    <property type="entry name" value="Ankyrin_rpt"/>
</dbReference>
<evidence type="ECO:0000256" key="4">
    <source>
        <dbReference type="ARBA" id="ARBA00023043"/>
    </source>
</evidence>
<dbReference type="PANTHER" id="PTHR24139">
    <property type="entry name" value="CALCIUM-INDEPENDENT PHOSPHOLIPASE A2"/>
    <property type="match status" value="1"/>
</dbReference>
<dbReference type="SUPFAM" id="SSF48403">
    <property type="entry name" value="Ankyrin repeat"/>
    <property type="match status" value="1"/>
</dbReference>
<evidence type="ECO:0000256" key="6">
    <source>
        <dbReference type="ARBA" id="ARBA00023422"/>
    </source>
</evidence>
<reference evidence="10" key="1">
    <citation type="submission" date="2014-05" db="EMBL/GenBank/DDBJ databases">
        <authorList>
            <person name="Chronopoulou M."/>
        </authorList>
    </citation>
    <scope>NUCLEOTIDE SEQUENCE</scope>
    <source>
        <tissue evidence="10">Whole organism</tissue>
    </source>
</reference>
<dbReference type="GO" id="GO:0005739">
    <property type="term" value="C:mitochondrion"/>
    <property type="evidence" value="ECO:0007669"/>
    <property type="project" value="TreeGrafter"/>
</dbReference>
<dbReference type="EMBL" id="HACA01007268">
    <property type="protein sequence ID" value="CDW24629.1"/>
    <property type="molecule type" value="Transcribed_RNA"/>
</dbReference>
<dbReference type="Pfam" id="PF00023">
    <property type="entry name" value="Ank"/>
    <property type="match status" value="1"/>
</dbReference>